<dbReference type="EMBL" id="GBRH01225171">
    <property type="protein sequence ID" value="JAD72724.1"/>
    <property type="molecule type" value="Transcribed_RNA"/>
</dbReference>
<reference evidence="1" key="1">
    <citation type="submission" date="2014-09" db="EMBL/GenBank/DDBJ databases">
        <authorList>
            <person name="Magalhaes I.L.F."/>
            <person name="Oliveira U."/>
            <person name="Santos F.R."/>
            <person name="Vidigal T.H.D.A."/>
            <person name="Brescovit A.D."/>
            <person name="Santos A.J."/>
        </authorList>
    </citation>
    <scope>NUCLEOTIDE SEQUENCE</scope>
    <source>
        <tissue evidence="1">Shoot tissue taken approximately 20 cm above the soil surface</tissue>
    </source>
</reference>
<name>A0A0A9C8W2_ARUDO</name>
<protein>
    <submittedName>
        <fullName evidence="1">Uncharacterized protein</fullName>
    </submittedName>
</protein>
<organism evidence="1">
    <name type="scientific">Arundo donax</name>
    <name type="common">Giant reed</name>
    <name type="synonym">Donax arundinaceus</name>
    <dbReference type="NCBI Taxonomy" id="35708"/>
    <lineage>
        <taxon>Eukaryota</taxon>
        <taxon>Viridiplantae</taxon>
        <taxon>Streptophyta</taxon>
        <taxon>Embryophyta</taxon>
        <taxon>Tracheophyta</taxon>
        <taxon>Spermatophyta</taxon>
        <taxon>Magnoliopsida</taxon>
        <taxon>Liliopsida</taxon>
        <taxon>Poales</taxon>
        <taxon>Poaceae</taxon>
        <taxon>PACMAD clade</taxon>
        <taxon>Arundinoideae</taxon>
        <taxon>Arundineae</taxon>
        <taxon>Arundo</taxon>
    </lineage>
</organism>
<evidence type="ECO:0000313" key="1">
    <source>
        <dbReference type="EMBL" id="JAD72724.1"/>
    </source>
</evidence>
<proteinExistence type="predicted"/>
<dbReference type="AlphaFoldDB" id="A0A0A9C8W2"/>
<reference evidence="1" key="2">
    <citation type="journal article" date="2015" name="Data Brief">
        <title>Shoot transcriptome of the giant reed, Arundo donax.</title>
        <authorList>
            <person name="Barrero R.A."/>
            <person name="Guerrero F.D."/>
            <person name="Moolhuijzen P."/>
            <person name="Goolsby J.A."/>
            <person name="Tidwell J."/>
            <person name="Bellgard S.E."/>
            <person name="Bellgard M.I."/>
        </authorList>
    </citation>
    <scope>NUCLEOTIDE SEQUENCE</scope>
    <source>
        <tissue evidence="1">Shoot tissue taken approximately 20 cm above the soil surface</tissue>
    </source>
</reference>
<sequence length="25" mass="2822">MSASWSLVLTNSTEMVSFSKNSRMK</sequence>
<accession>A0A0A9C8W2</accession>